<evidence type="ECO:0000256" key="6">
    <source>
        <dbReference type="ARBA" id="ARBA00023004"/>
    </source>
</evidence>
<evidence type="ECO:0000256" key="3">
    <source>
        <dbReference type="ARBA" id="ARBA00022452"/>
    </source>
</evidence>
<dbReference type="InterPro" id="IPR039426">
    <property type="entry name" value="TonB-dep_rcpt-like"/>
</dbReference>
<comment type="similarity">
    <text evidence="11 12">Belongs to the TonB-dependent receptor family.</text>
</comment>
<evidence type="ECO:0000256" key="8">
    <source>
        <dbReference type="ARBA" id="ARBA00023077"/>
    </source>
</evidence>
<keyword evidence="5 11" id="KW-0812">Transmembrane</keyword>
<dbReference type="AlphaFoldDB" id="A0A371RI81"/>
<keyword evidence="8 12" id="KW-0798">TonB box</keyword>
<accession>A0A371RI81</accession>
<gene>
    <name evidence="16" type="ORF">DX908_07660</name>
</gene>
<feature type="signal peptide" evidence="13">
    <location>
        <begin position="1"/>
        <end position="22"/>
    </location>
</feature>
<name>A0A371RI81_9PROT</name>
<protein>
    <submittedName>
        <fullName evidence="16">TonB-dependent receptor</fullName>
    </submittedName>
</protein>
<evidence type="ECO:0000256" key="5">
    <source>
        <dbReference type="ARBA" id="ARBA00022692"/>
    </source>
</evidence>
<dbReference type="Pfam" id="PF00593">
    <property type="entry name" value="TonB_dep_Rec_b-barrel"/>
    <property type="match status" value="1"/>
</dbReference>
<keyword evidence="13" id="KW-0732">Signal</keyword>
<dbReference type="Proteomes" id="UP000264589">
    <property type="component" value="Unassembled WGS sequence"/>
</dbReference>
<evidence type="ECO:0000313" key="16">
    <source>
        <dbReference type="EMBL" id="RFB05138.1"/>
    </source>
</evidence>
<dbReference type="Pfam" id="PF07715">
    <property type="entry name" value="Plug"/>
    <property type="match status" value="1"/>
</dbReference>
<dbReference type="PANTHER" id="PTHR32552">
    <property type="entry name" value="FERRICHROME IRON RECEPTOR-RELATED"/>
    <property type="match status" value="1"/>
</dbReference>
<evidence type="ECO:0000256" key="7">
    <source>
        <dbReference type="ARBA" id="ARBA00023065"/>
    </source>
</evidence>
<evidence type="ECO:0000259" key="15">
    <source>
        <dbReference type="Pfam" id="PF07715"/>
    </source>
</evidence>
<dbReference type="InterPro" id="IPR000531">
    <property type="entry name" value="Beta-barrel_TonB"/>
</dbReference>
<dbReference type="EMBL" id="QUQO01000001">
    <property type="protein sequence ID" value="RFB05138.1"/>
    <property type="molecule type" value="Genomic_DNA"/>
</dbReference>
<dbReference type="InterPro" id="IPR036942">
    <property type="entry name" value="Beta-barrel_TonB_sf"/>
</dbReference>
<evidence type="ECO:0000259" key="14">
    <source>
        <dbReference type="Pfam" id="PF00593"/>
    </source>
</evidence>
<dbReference type="PROSITE" id="PS52016">
    <property type="entry name" value="TONB_DEPENDENT_REC_3"/>
    <property type="match status" value="1"/>
</dbReference>
<keyword evidence="2 11" id="KW-0813">Transport</keyword>
<evidence type="ECO:0000256" key="10">
    <source>
        <dbReference type="ARBA" id="ARBA00023237"/>
    </source>
</evidence>
<feature type="domain" description="TonB-dependent receptor-like beta-barrel" evidence="14">
    <location>
        <begin position="283"/>
        <end position="714"/>
    </location>
</feature>
<evidence type="ECO:0000256" key="13">
    <source>
        <dbReference type="SAM" id="SignalP"/>
    </source>
</evidence>
<keyword evidence="6" id="KW-0408">Iron</keyword>
<keyword evidence="3 11" id="KW-1134">Transmembrane beta strand</keyword>
<dbReference type="PANTHER" id="PTHR32552:SF81">
    <property type="entry name" value="TONB-DEPENDENT OUTER MEMBRANE RECEPTOR"/>
    <property type="match status" value="1"/>
</dbReference>
<dbReference type="InterPro" id="IPR012910">
    <property type="entry name" value="Plug_dom"/>
</dbReference>
<dbReference type="RefSeq" id="WP_116391769.1">
    <property type="nucleotide sequence ID" value="NZ_QUQO01000001.1"/>
</dbReference>
<dbReference type="Gene3D" id="2.40.170.20">
    <property type="entry name" value="TonB-dependent receptor, beta-barrel domain"/>
    <property type="match status" value="1"/>
</dbReference>
<dbReference type="GO" id="GO:0006826">
    <property type="term" value="P:iron ion transport"/>
    <property type="evidence" value="ECO:0007669"/>
    <property type="project" value="UniProtKB-KW"/>
</dbReference>
<keyword evidence="10 11" id="KW-0998">Cell outer membrane</keyword>
<feature type="domain" description="TonB-dependent receptor plug" evidence="15">
    <location>
        <begin position="49"/>
        <end position="159"/>
    </location>
</feature>
<evidence type="ECO:0000256" key="1">
    <source>
        <dbReference type="ARBA" id="ARBA00004571"/>
    </source>
</evidence>
<keyword evidence="16" id="KW-0675">Receptor</keyword>
<sequence length="749" mass="81614">MKAQLLGSVSAILLMSLPAAIAQDTDTSADESATEDKIIVTATRREESIKDVPLSVSAFDQRELSIKGVVGYEGIADETPGVILNKPTANFNNFTARGIATNGYNANLQSTVAVYIDEVPISANGNSTIIDPNLFDVERVEFLRGPQGTLFGSGSLAGAMRILTKNPDLDNFDYSALVDYGVIDEDAFRQRYNAMVNVPVIEGKAALRVVGFYRHEDGWVDNAGTGIENSNVLKNYGGRAIFLVEPTDRLSVRLLFSHEKSNPEDSATISPELGRVHVSDRPDQFHGKLTNYNGTVEYDLDWASFTSSSTYTTFDQKFYVDLAATFGQTIPFALDADAYDDIFTQELRLASAAGGKWDWIVGGFYFTKRRDVDLNYRGTQEFLDMRGLTGLPDEYYQRAKTHARQNEIAGFGELTYHVSDKLRLTGGLRYGTTDAQGYTEAGGYNSNYLLAALTFATGPLTVSAIPPEEGEKAEETGPSYKASVSYDLTPAVTTYATYATGFRAPVRNARAGLASTLDPNDIIIPEGADSDDLKSYEVGMKGVWMDGKLSANLAAYYIDWSNIQVQANRVSDSVQFATNIGQIESKGFEFEATLLPTDNLVLSVNGAINESKVTELTAEEAAFSGAVEGARTASPKFQGAARLRYNFDIGDSADGFFSANIVHVGSFPGLFPNVPGQPGVQSPQYDFTDSWEKVNLSLGADMGEWTVVGYVENLFDDDSLTYVHPEAFIESKYGTHIPRTIGIRLSYGI</sequence>
<keyword evidence="9 11" id="KW-0472">Membrane</keyword>
<evidence type="ECO:0000256" key="11">
    <source>
        <dbReference type="PROSITE-ProRule" id="PRU01360"/>
    </source>
</evidence>
<evidence type="ECO:0000313" key="17">
    <source>
        <dbReference type="Proteomes" id="UP000264589"/>
    </source>
</evidence>
<dbReference type="OrthoDB" id="9760333at2"/>
<dbReference type="FunCoup" id="A0A371RI81">
    <property type="interactions" value="42"/>
</dbReference>
<dbReference type="InParanoid" id="A0A371RI81"/>
<keyword evidence="7" id="KW-0406">Ion transport</keyword>
<feature type="chain" id="PRO_5016580730" evidence="13">
    <location>
        <begin position="23"/>
        <end position="749"/>
    </location>
</feature>
<evidence type="ECO:0000256" key="4">
    <source>
        <dbReference type="ARBA" id="ARBA00022496"/>
    </source>
</evidence>
<dbReference type="GO" id="GO:0009279">
    <property type="term" value="C:cell outer membrane"/>
    <property type="evidence" value="ECO:0007669"/>
    <property type="project" value="UniProtKB-SubCell"/>
</dbReference>
<evidence type="ECO:0000256" key="12">
    <source>
        <dbReference type="RuleBase" id="RU003357"/>
    </source>
</evidence>
<dbReference type="SUPFAM" id="SSF56935">
    <property type="entry name" value="Porins"/>
    <property type="match status" value="1"/>
</dbReference>
<keyword evidence="4" id="KW-0410">Iron transport</keyword>
<organism evidence="16 17">
    <name type="scientific">Parvularcula marina</name>
    <dbReference type="NCBI Taxonomy" id="2292771"/>
    <lineage>
        <taxon>Bacteria</taxon>
        <taxon>Pseudomonadati</taxon>
        <taxon>Pseudomonadota</taxon>
        <taxon>Alphaproteobacteria</taxon>
        <taxon>Parvularculales</taxon>
        <taxon>Parvularculaceae</taxon>
        <taxon>Parvularcula</taxon>
    </lineage>
</organism>
<proteinExistence type="inferred from homology"/>
<evidence type="ECO:0000256" key="9">
    <source>
        <dbReference type="ARBA" id="ARBA00023136"/>
    </source>
</evidence>
<comment type="caution">
    <text evidence="16">The sequence shown here is derived from an EMBL/GenBank/DDBJ whole genome shotgun (WGS) entry which is preliminary data.</text>
</comment>
<keyword evidence="17" id="KW-1185">Reference proteome</keyword>
<comment type="subcellular location">
    <subcellularLocation>
        <location evidence="1 11">Cell outer membrane</location>
        <topology evidence="1 11">Multi-pass membrane protein</topology>
    </subcellularLocation>
</comment>
<evidence type="ECO:0000256" key="2">
    <source>
        <dbReference type="ARBA" id="ARBA00022448"/>
    </source>
</evidence>
<reference evidence="16 17" key="1">
    <citation type="submission" date="2018-08" db="EMBL/GenBank/DDBJ databases">
        <title>Parvularcula sp. SM1705, isolated from surface water of the South Sea China.</title>
        <authorList>
            <person name="Sun L."/>
        </authorList>
    </citation>
    <scope>NUCLEOTIDE SEQUENCE [LARGE SCALE GENOMIC DNA]</scope>
    <source>
        <strain evidence="16 17">SM1705</strain>
    </source>
</reference>